<reference evidence="2" key="1">
    <citation type="submission" date="2020-02" db="EMBL/GenBank/DDBJ databases">
        <title>Genome Announcements.</title>
        <authorList>
            <person name="Abdulabbas H.T."/>
            <person name="Bunyan I.A."/>
            <person name="Abdul-Lateef L.A."/>
        </authorList>
    </citation>
    <scope>NUCLEOTIDE SEQUENCE</scope>
    <source>
        <strain evidence="2">NAG1</strain>
    </source>
</reference>
<keyword evidence="1" id="KW-1133">Transmembrane helix</keyword>
<organism evidence="2">
    <name type="scientific">Vibrio cholerae</name>
    <dbReference type="NCBI Taxonomy" id="666"/>
    <lineage>
        <taxon>Bacteria</taxon>
        <taxon>Pseudomonadati</taxon>
        <taxon>Pseudomonadota</taxon>
        <taxon>Gammaproteobacteria</taxon>
        <taxon>Vibrionales</taxon>
        <taxon>Vibrionaceae</taxon>
        <taxon>Vibrio</taxon>
    </lineage>
</organism>
<proteinExistence type="predicted"/>
<keyword evidence="1" id="KW-0472">Membrane</keyword>
<name>A0A6B3LHG9_VIBCL</name>
<comment type="caution">
    <text evidence="2">The sequence shown here is derived from an EMBL/GenBank/DDBJ whole genome shotgun (WGS) entry which is preliminary data.</text>
</comment>
<evidence type="ECO:0000256" key="1">
    <source>
        <dbReference type="SAM" id="Phobius"/>
    </source>
</evidence>
<dbReference type="EMBL" id="JAAGVX010000023">
    <property type="protein sequence ID" value="NEM96019.1"/>
    <property type="molecule type" value="Genomic_DNA"/>
</dbReference>
<evidence type="ECO:0000313" key="2">
    <source>
        <dbReference type="EMBL" id="NEM96019.1"/>
    </source>
</evidence>
<sequence length="280" mass="31219">MSSDVQLIVSAIEGLHSTYVKDYILPIGSVLVSGGLGAGVAYYTVNKQEYTKIELDKIKAVNKTLLSALTIRSSLIGIKSNYFGMITEEPINRMLGVPPVLLKETRADFDLPSLSFITENKEKPFNKWSALDFISTIISNFNTVIKIWEKRNQQIEALMPKLADTFGKPLNFEQIQGLLGVGNMALLSDLTERCLHMTDDLLVEISCFLVGFSQAVKGKIDSKILKKFGGLITTSLPTYDAYPQAVDILTKVPSVNYNLLSKIQGRPVQELQERYRSIYK</sequence>
<accession>A0A6B3LHG9</accession>
<keyword evidence="1" id="KW-0812">Transmembrane</keyword>
<protein>
    <submittedName>
        <fullName evidence="2">Uncharacterized protein</fullName>
    </submittedName>
</protein>
<feature type="transmembrane region" description="Helical" evidence="1">
    <location>
        <begin position="23"/>
        <end position="45"/>
    </location>
</feature>
<dbReference type="AlphaFoldDB" id="A0A6B3LHG9"/>
<dbReference type="RefSeq" id="WP_164366318.1">
    <property type="nucleotide sequence ID" value="NZ_JAAGVX010000023.1"/>
</dbReference>
<gene>
    <name evidence="2" type="ORF">G3T61_17740</name>
</gene>